<comment type="caution">
    <text evidence="2">The sequence shown here is derived from an EMBL/GenBank/DDBJ whole genome shotgun (WGS) entry which is preliminary data.</text>
</comment>
<proteinExistence type="predicted"/>
<dbReference type="Pfam" id="PF00583">
    <property type="entry name" value="Acetyltransf_1"/>
    <property type="match status" value="1"/>
</dbReference>
<keyword evidence="2" id="KW-0808">Transferase</keyword>
<dbReference type="InterPro" id="IPR016181">
    <property type="entry name" value="Acyl_CoA_acyltransferase"/>
</dbReference>
<feature type="domain" description="N-acetyltransferase" evidence="1">
    <location>
        <begin position="1"/>
        <end position="167"/>
    </location>
</feature>
<gene>
    <name evidence="2" type="ORF">AB852_05350</name>
</gene>
<dbReference type="Proteomes" id="UP000186455">
    <property type="component" value="Unassembled WGS sequence"/>
</dbReference>
<dbReference type="GO" id="GO:0016747">
    <property type="term" value="F:acyltransferase activity, transferring groups other than amino-acyl groups"/>
    <property type="evidence" value="ECO:0007669"/>
    <property type="project" value="InterPro"/>
</dbReference>
<evidence type="ECO:0000259" key="1">
    <source>
        <dbReference type="PROSITE" id="PS51186"/>
    </source>
</evidence>
<evidence type="ECO:0000313" key="2">
    <source>
        <dbReference type="EMBL" id="OKH96084.1"/>
    </source>
</evidence>
<accession>A0A1Q4VE62</accession>
<dbReference type="EMBL" id="LFBV01000001">
    <property type="protein sequence ID" value="OKH96084.1"/>
    <property type="molecule type" value="Genomic_DNA"/>
</dbReference>
<evidence type="ECO:0000313" key="3">
    <source>
        <dbReference type="Proteomes" id="UP000186455"/>
    </source>
</evidence>
<dbReference type="PROSITE" id="PS51186">
    <property type="entry name" value="GNAT"/>
    <property type="match status" value="1"/>
</dbReference>
<sequence>MDLRRHTHADAQDIRPLLLDLHDEAYVDNPDPFHSRERFSCFLDLWSSRENWQCVSGWEASGPVGYAYGSMLKPGGWWKGHARPLGLRGPVIALSELMVVPEWRGTGRARQLHEALLAPVPARVVTLLVETGKPRVQALYESWGYDKAGETTTCVDSPTSSVMVRKP</sequence>
<dbReference type="Gene3D" id="3.40.630.30">
    <property type="match status" value="1"/>
</dbReference>
<dbReference type="SUPFAM" id="SSF55729">
    <property type="entry name" value="Acyl-CoA N-acyltransferases (Nat)"/>
    <property type="match status" value="1"/>
</dbReference>
<keyword evidence="3" id="KW-1185">Reference proteome</keyword>
<name>A0A1Q4VE62_9ACTN</name>
<protein>
    <submittedName>
        <fullName evidence="2">Acetyltransferase</fullName>
    </submittedName>
</protein>
<dbReference type="AlphaFoldDB" id="A0A1Q4VE62"/>
<dbReference type="InterPro" id="IPR000182">
    <property type="entry name" value="GNAT_dom"/>
</dbReference>
<reference evidence="2 3" key="1">
    <citation type="submission" date="2015-06" db="EMBL/GenBank/DDBJ databases">
        <title>Cloning and characterization of the uncialamcin biosynthetic gene cluster.</title>
        <authorList>
            <person name="Yan X."/>
            <person name="Huang T."/>
            <person name="Ge H."/>
            <person name="Shen B."/>
        </authorList>
    </citation>
    <scope>NUCLEOTIDE SEQUENCE [LARGE SCALE GENOMIC DNA]</scope>
    <source>
        <strain evidence="2 3">DCA2648</strain>
    </source>
</reference>
<organism evidence="2 3">
    <name type="scientific">Streptomyces uncialis</name>
    <dbReference type="NCBI Taxonomy" id="1048205"/>
    <lineage>
        <taxon>Bacteria</taxon>
        <taxon>Bacillati</taxon>
        <taxon>Actinomycetota</taxon>
        <taxon>Actinomycetes</taxon>
        <taxon>Kitasatosporales</taxon>
        <taxon>Streptomycetaceae</taxon>
        <taxon>Streptomyces</taxon>
    </lineage>
</organism>